<evidence type="ECO:0000313" key="7">
    <source>
        <dbReference type="EMBL" id="KWX23568.1"/>
    </source>
</evidence>
<dbReference type="GO" id="GO:0000976">
    <property type="term" value="F:transcription cis-regulatory region binding"/>
    <property type="evidence" value="ECO:0007669"/>
    <property type="project" value="TreeGrafter"/>
</dbReference>
<accession>A0A132PMK5</accession>
<dbReference type="GO" id="GO:0003700">
    <property type="term" value="F:DNA-binding transcription factor activity"/>
    <property type="evidence" value="ECO:0007669"/>
    <property type="project" value="TreeGrafter"/>
</dbReference>
<comment type="caution">
    <text evidence="7">The sequence shown here is derived from an EMBL/GenBank/DDBJ whole genome shotgun (WGS) entry which is preliminary data.</text>
</comment>
<dbReference type="SUPFAM" id="SSF48498">
    <property type="entry name" value="Tetracyclin repressor-like, C-terminal domain"/>
    <property type="match status" value="1"/>
</dbReference>
<dbReference type="Proteomes" id="UP000070612">
    <property type="component" value="Unassembled WGS sequence"/>
</dbReference>
<dbReference type="PATRIC" id="fig|59750.3.peg.7116"/>
<evidence type="ECO:0000256" key="3">
    <source>
        <dbReference type="ARBA" id="ARBA00023163"/>
    </source>
</evidence>
<dbReference type="Pfam" id="PF00440">
    <property type="entry name" value="TetR_N"/>
    <property type="match status" value="1"/>
</dbReference>
<dbReference type="EMBL" id="LGTW01000008">
    <property type="protein sequence ID" value="KWX23568.1"/>
    <property type="molecule type" value="Genomic_DNA"/>
</dbReference>
<evidence type="ECO:0000259" key="6">
    <source>
        <dbReference type="PROSITE" id="PS50977"/>
    </source>
</evidence>
<evidence type="ECO:0000256" key="2">
    <source>
        <dbReference type="ARBA" id="ARBA00023125"/>
    </source>
</evidence>
<evidence type="ECO:0000256" key="4">
    <source>
        <dbReference type="PROSITE-ProRule" id="PRU00335"/>
    </source>
</evidence>
<evidence type="ECO:0000256" key="5">
    <source>
        <dbReference type="SAM" id="MobiDB-lite"/>
    </source>
</evidence>
<dbReference type="PRINTS" id="PR00455">
    <property type="entry name" value="HTHTETR"/>
</dbReference>
<feature type="region of interest" description="Disordered" evidence="5">
    <location>
        <begin position="1"/>
        <end position="31"/>
    </location>
</feature>
<proteinExistence type="predicted"/>
<dbReference type="Pfam" id="PF21597">
    <property type="entry name" value="TetR_C_43"/>
    <property type="match status" value="1"/>
</dbReference>
<gene>
    <name evidence="7" type="ORF">AFM11_15025</name>
</gene>
<keyword evidence="8" id="KW-1185">Reference proteome</keyword>
<reference evidence="7 8" key="1">
    <citation type="submission" date="2015-07" db="EMBL/GenBank/DDBJ databases">
        <title>A draft genome sequence of Mycobacterium wolinskyi.</title>
        <authorList>
            <person name="de Man T.J."/>
            <person name="Perry K.A."/>
            <person name="Coulliette A.D."/>
            <person name="Jensen B."/>
            <person name="Toney N.C."/>
            <person name="Limbago B.M."/>
            <person name="Noble-Wang J."/>
        </authorList>
    </citation>
    <scope>NUCLEOTIDE SEQUENCE [LARGE SCALE GENOMIC DNA]</scope>
    <source>
        <strain evidence="7 8">CDC_01</strain>
    </source>
</reference>
<dbReference type="InterPro" id="IPR036271">
    <property type="entry name" value="Tet_transcr_reg_TetR-rel_C_sf"/>
</dbReference>
<keyword evidence="3" id="KW-0804">Transcription</keyword>
<dbReference type="Gene3D" id="1.10.357.10">
    <property type="entry name" value="Tetracycline Repressor, domain 2"/>
    <property type="match status" value="1"/>
</dbReference>
<dbReference type="PANTHER" id="PTHR30055">
    <property type="entry name" value="HTH-TYPE TRANSCRIPTIONAL REGULATOR RUTR"/>
    <property type="match status" value="1"/>
</dbReference>
<feature type="compositionally biased region" description="Basic and acidic residues" evidence="5">
    <location>
        <begin position="1"/>
        <end position="19"/>
    </location>
</feature>
<evidence type="ECO:0000256" key="1">
    <source>
        <dbReference type="ARBA" id="ARBA00023015"/>
    </source>
</evidence>
<sequence>MARAHRGEETLRDDSRFEGGPRTPGGRRKRVDAQRNLGALLDAAKGVFARSGVDAPVKEILDAAGVGAGTLYRHFPQRADLVAAVLAHEIDECADAGPALSAAHEPAMALSLWLKRFTEFVATKRGLAGALHSGDPAFEALPGYFLQRLEPVVEHLITSAVGTGTIRTDVTARDLLYAVALLCQPVPGEGVAYNLRMVEIFIDGLHGPTAR</sequence>
<feature type="DNA-binding region" description="H-T-H motif" evidence="4">
    <location>
        <begin position="56"/>
        <end position="75"/>
    </location>
</feature>
<dbReference type="SUPFAM" id="SSF46689">
    <property type="entry name" value="Homeodomain-like"/>
    <property type="match status" value="1"/>
</dbReference>
<keyword evidence="2 4" id="KW-0238">DNA-binding</keyword>
<dbReference type="InterPro" id="IPR050109">
    <property type="entry name" value="HTH-type_TetR-like_transc_reg"/>
</dbReference>
<organism evidence="7 8">
    <name type="scientific">Mycolicibacterium wolinskyi</name>
    <dbReference type="NCBI Taxonomy" id="59750"/>
    <lineage>
        <taxon>Bacteria</taxon>
        <taxon>Bacillati</taxon>
        <taxon>Actinomycetota</taxon>
        <taxon>Actinomycetes</taxon>
        <taxon>Mycobacteriales</taxon>
        <taxon>Mycobacteriaceae</taxon>
        <taxon>Mycolicibacterium</taxon>
    </lineage>
</organism>
<evidence type="ECO:0000313" key="8">
    <source>
        <dbReference type="Proteomes" id="UP000070612"/>
    </source>
</evidence>
<protein>
    <submittedName>
        <fullName evidence="7">TetR family transcriptional regulator</fullName>
    </submittedName>
</protein>
<dbReference type="InterPro" id="IPR001647">
    <property type="entry name" value="HTH_TetR"/>
</dbReference>
<name>A0A132PMK5_9MYCO</name>
<dbReference type="STRING" id="59750.AWC31_17815"/>
<dbReference type="PROSITE" id="PS50977">
    <property type="entry name" value="HTH_TETR_2"/>
    <property type="match status" value="1"/>
</dbReference>
<dbReference type="InterPro" id="IPR009057">
    <property type="entry name" value="Homeodomain-like_sf"/>
</dbReference>
<keyword evidence="1" id="KW-0805">Transcription regulation</keyword>
<dbReference type="PANTHER" id="PTHR30055:SF234">
    <property type="entry name" value="HTH-TYPE TRANSCRIPTIONAL REGULATOR BETI"/>
    <property type="match status" value="1"/>
</dbReference>
<feature type="domain" description="HTH tetR-type" evidence="6">
    <location>
        <begin position="34"/>
        <end position="93"/>
    </location>
</feature>
<dbReference type="InterPro" id="IPR049445">
    <property type="entry name" value="TetR_SbtR-like_C"/>
</dbReference>
<dbReference type="AlphaFoldDB" id="A0A132PMK5"/>